<evidence type="ECO:0008006" key="3">
    <source>
        <dbReference type="Google" id="ProtNLM"/>
    </source>
</evidence>
<evidence type="ECO:0000313" key="1">
    <source>
        <dbReference type="EMBL" id="MBO1306221.1"/>
    </source>
</evidence>
<name>A0ABS3L9C0_9ENTE</name>
<evidence type="ECO:0000313" key="2">
    <source>
        <dbReference type="Proteomes" id="UP000664601"/>
    </source>
</evidence>
<dbReference type="Proteomes" id="UP000664601">
    <property type="component" value="Unassembled WGS sequence"/>
</dbReference>
<keyword evidence="2" id="KW-1185">Reference proteome</keyword>
<organism evidence="1 2">
    <name type="scientific">Candidatus Enterococcus moelleringii</name>
    <dbReference type="NCBI Taxonomy" id="2815325"/>
    <lineage>
        <taxon>Bacteria</taxon>
        <taxon>Bacillati</taxon>
        <taxon>Bacillota</taxon>
        <taxon>Bacilli</taxon>
        <taxon>Lactobacillales</taxon>
        <taxon>Enterococcaceae</taxon>
        <taxon>Enterococcus</taxon>
    </lineage>
</organism>
<reference evidence="1 2" key="1">
    <citation type="submission" date="2021-03" db="EMBL/GenBank/DDBJ databases">
        <title>Enterococcal diversity collection.</title>
        <authorList>
            <person name="Gilmore M.S."/>
            <person name="Schwartzman J."/>
            <person name="Van Tyne D."/>
            <person name="Martin M."/>
            <person name="Earl A.M."/>
            <person name="Manson A.L."/>
            <person name="Straub T."/>
            <person name="Salamzade R."/>
            <person name="Saavedra J."/>
            <person name="Lebreton F."/>
            <person name="Prichula J."/>
            <person name="Schaufler K."/>
            <person name="Gaca A."/>
            <person name="Sgardioli B."/>
            <person name="Wagenaar J."/>
            <person name="Strong T."/>
        </authorList>
    </citation>
    <scope>NUCLEOTIDE SEQUENCE [LARGE SCALE GENOMIC DNA]</scope>
    <source>
        <strain evidence="1 2">669A</strain>
    </source>
</reference>
<comment type="caution">
    <text evidence="1">The sequence shown here is derived from an EMBL/GenBank/DDBJ whole genome shotgun (WGS) entry which is preliminary data.</text>
</comment>
<sequence>MTHCINLNIHYTIPDELWDKVLAVFRSMPYWTESSEGTHWFGPDIDLSTSVEPGGIQIYGTMPDEIWTEWYSSLKEKLTNALGYEIGEPEDGYEFKYWDTRENTLRKILRKFLRFGD</sequence>
<dbReference type="EMBL" id="JAFREM010000013">
    <property type="protein sequence ID" value="MBO1306221.1"/>
    <property type="molecule type" value="Genomic_DNA"/>
</dbReference>
<protein>
    <recommendedName>
        <fullName evidence="3">GyrI-like small molecule binding domain-containing protein</fullName>
    </recommendedName>
</protein>
<gene>
    <name evidence="1" type="ORF">JZO70_08625</name>
</gene>
<dbReference type="RefSeq" id="WP_207673151.1">
    <property type="nucleotide sequence ID" value="NZ_JAFREM010000013.1"/>
</dbReference>
<proteinExistence type="predicted"/>
<accession>A0ABS3L9C0</accession>